<evidence type="ECO:0000313" key="2">
    <source>
        <dbReference type="EMBL" id="GGK62132.1"/>
    </source>
</evidence>
<evidence type="ECO:0000259" key="1">
    <source>
        <dbReference type="Pfam" id="PF01726"/>
    </source>
</evidence>
<name>A0A917VCB2_9ACTN</name>
<dbReference type="GO" id="GO:0004252">
    <property type="term" value="F:serine-type endopeptidase activity"/>
    <property type="evidence" value="ECO:0007669"/>
    <property type="project" value="InterPro"/>
</dbReference>
<accession>A0A917VCB2</accession>
<feature type="domain" description="LexA repressor DNA-binding" evidence="1">
    <location>
        <begin position="7"/>
        <end position="65"/>
    </location>
</feature>
<protein>
    <recommendedName>
        <fullName evidence="1">LexA repressor DNA-binding domain-containing protein</fullName>
    </recommendedName>
</protein>
<keyword evidence="3" id="KW-1185">Reference proteome</keyword>
<dbReference type="Gene3D" id="1.10.10.10">
    <property type="entry name" value="Winged helix-like DNA-binding domain superfamily/Winged helix DNA-binding domain"/>
    <property type="match status" value="1"/>
</dbReference>
<dbReference type="InterPro" id="IPR036390">
    <property type="entry name" value="WH_DNA-bd_sf"/>
</dbReference>
<dbReference type="InterPro" id="IPR006199">
    <property type="entry name" value="LexA_DNA-bd_dom"/>
</dbReference>
<dbReference type="RefSeq" id="WP_203967887.1">
    <property type="nucleotide sequence ID" value="NZ_BMNT01000001.1"/>
</dbReference>
<gene>
    <name evidence="2" type="ORF">GCM10007964_01640</name>
</gene>
<dbReference type="GO" id="GO:0006508">
    <property type="term" value="P:proteolysis"/>
    <property type="evidence" value="ECO:0007669"/>
    <property type="project" value="InterPro"/>
</dbReference>
<proteinExistence type="predicted"/>
<reference evidence="2" key="1">
    <citation type="journal article" date="2014" name="Int. J. Syst. Evol. Microbiol.">
        <title>Complete genome sequence of Corynebacterium casei LMG S-19264T (=DSM 44701T), isolated from a smear-ripened cheese.</title>
        <authorList>
            <consortium name="US DOE Joint Genome Institute (JGI-PGF)"/>
            <person name="Walter F."/>
            <person name="Albersmeier A."/>
            <person name="Kalinowski J."/>
            <person name="Ruckert C."/>
        </authorList>
    </citation>
    <scope>NUCLEOTIDE SEQUENCE</scope>
    <source>
        <strain evidence="2">JCM 13064</strain>
    </source>
</reference>
<dbReference type="InterPro" id="IPR036388">
    <property type="entry name" value="WH-like_DNA-bd_sf"/>
</dbReference>
<dbReference type="Pfam" id="PF01726">
    <property type="entry name" value="LexA_DNA_bind"/>
    <property type="match status" value="1"/>
</dbReference>
<comment type="caution">
    <text evidence="2">The sequence shown here is derived from an EMBL/GenBank/DDBJ whole genome shotgun (WGS) entry which is preliminary data.</text>
</comment>
<dbReference type="SUPFAM" id="SSF46785">
    <property type="entry name" value="Winged helix' DNA-binding domain"/>
    <property type="match status" value="1"/>
</dbReference>
<dbReference type="Proteomes" id="UP000645217">
    <property type="component" value="Unassembled WGS sequence"/>
</dbReference>
<dbReference type="EMBL" id="BMNT01000001">
    <property type="protein sequence ID" value="GGK62132.1"/>
    <property type="molecule type" value="Genomic_DNA"/>
</dbReference>
<organism evidence="2 3">
    <name type="scientific">Sphaerisporangium melleum</name>
    <dbReference type="NCBI Taxonomy" id="321316"/>
    <lineage>
        <taxon>Bacteria</taxon>
        <taxon>Bacillati</taxon>
        <taxon>Actinomycetota</taxon>
        <taxon>Actinomycetes</taxon>
        <taxon>Streptosporangiales</taxon>
        <taxon>Streptosporangiaceae</taxon>
        <taxon>Sphaerisporangium</taxon>
    </lineage>
</organism>
<dbReference type="AlphaFoldDB" id="A0A917VCB2"/>
<sequence length="113" mass="12209">MIRPRNRRLLVLRAIASHVERHGYAPSIREIGRGAGLASTSSVTHHLSRLARMGLIEYRPRCPRALRVVLTSGVATVPVVLTSGVATVPVVPCSECGQDMPEDHTRHLAGGTK</sequence>
<reference evidence="2" key="2">
    <citation type="submission" date="2020-09" db="EMBL/GenBank/DDBJ databases">
        <authorList>
            <person name="Sun Q."/>
            <person name="Ohkuma M."/>
        </authorList>
    </citation>
    <scope>NUCLEOTIDE SEQUENCE</scope>
    <source>
        <strain evidence="2">JCM 13064</strain>
    </source>
</reference>
<evidence type="ECO:0000313" key="3">
    <source>
        <dbReference type="Proteomes" id="UP000645217"/>
    </source>
</evidence>